<proteinExistence type="predicted"/>
<accession>H0E3M3</accession>
<evidence type="ECO:0000313" key="1">
    <source>
        <dbReference type="EMBL" id="EHN11725.1"/>
    </source>
</evidence>
<keyword evidence="2" id="KW-1185">Reference proteome</keyword>
<name>H0E3M3_9ACTN</name>
<dbReference type="Proteomes" id="UP000005143">
    <property type="component" value="Unassembled WGS sequence"/>
</dbReference>
<dbReference type="EMBL" id="AGUD01000074">
    <property type="protein sequence ID" value="EHN11725.1"/>
    <property type="molecule type" value="Genomic_DNA"/>
</dbReference>
<sequence>MASVIHGIRLQGGENRNVADRERATQASPAVAGIVEAVGNDRRARR</sequence>
<dbReference type="AlphaFoldDB" id="H0E3M3"/>
<evidence type="ECO:0000313" key="2">
    <source>
        <dbReference type="Proteomes" id="UP000005143"/>
    </source>
</evidence>
<reference evidence="1 2" key="1">
    <citation type="journal article" date="2013" name="Biodegradation">
        <title>Quantitative proteomic analysis of ibuprofen-degrading Patulibacter sp. strain I11.</title>
        <authorList>
            <person name="Almeida B."/>
            <person name="Kjeldal H."/>
            <person name="Lolas I."/>
            <person name="Knudsen A.D."/>
            <person name="Carvalho G."/>
            <person name="Nielsen K.L."/>
            <person name="Barreto Crespo M.T."/>
            <person name="Stensballe A."/>
            <person name="Nielsen J.L."/>
        </authorList>
    </citation>
    <scope>NUCLEOTIDE SEQUENCE [LARGE SCALE GENOMIC DNA]</scope>
    <source>
        <strain evidence="1 2">I11</strain>
    </source>
</reference>
<protein>
    <submittedName>
        <fullName evidence="1">Uncharacterized protein</fullName>
    </submittedName>
</protein>
<comment type="caution">
    <text evidence="1">The sequence shown here is derived from an EMBL/GenBank/DDBJ whole genome shotgun (WGS) entry which is preliminary data.</text>
</comment>
<gene>
    <name evidence="1" type="ORF">PAI11_13950</name>
</gene>
<organism evidence="1 2">
    <name type="scientific">Patulibacter medicamentivorans</name>
    <dbReference type="NCBI Taxonomy" id="1097667"/>
    <lineage>
        <taxon>Bacteria</taxon>
        <taxon>Bacillati</taxon>
        <taxon>Actinomycetota</taxon>
        <taxon>Thermoleophilia</taxon>
        <taxon>Solirubrobacterales</taxon>
        <taxon>Patulibacteraceae</taxon>
        <taxon>Patulibacter</taxon>
    </lineage>
</organism>